<comment type="caution">
    <text evidence="1">The sequence shown here is derived from an EMBL/GenBank/DDBJ whole genome shotgun (WGS) entry which is preliminary data.</text>
</comment>
<dbReference type="EMBL" id="LFQK01000047">
    <property type="protein sequence ID" value="KNH21893.1"/>
    <property type="molecule type" value="Genomic_DNA"/>
</dbReference>
<evidence type="ECO:0000313" key="1">
    <source>
        <dbReference type="EMBL" id="KNH21893.1"/>
    </source>
</evidence>
<protein>
    <submittedName>
        <fullName evidence="1">Uncharacterized protein</fullName>
    </submittedName>
</protein>
<proteinExistence type="predicted"/>
<accession>A0A0L1LZY2</accession>
<dbReference type="OrthoDB" id="6990878at2"/>
<dbReference type="Proteomes" id="UP000036955">
    <property type="component" value="Unassembled WGS sequence"/>
</dbReference>
<name>A0A0L1LZY2_PSESX</name>
<sequence length="149" mass="17186">MDVLDANKLTFLLQITNATDSTFWLDDSSPKHPPVTRIDKILPYQTVFMTFEGDPHLKQDIDIDYDIKKEVFTTYICYTNYKQKVQFDTTLSYCHRETAGHRVPKVELFWEINAHSIGAEPITCGASLQNENPVYPYSYMMTAFMTPSA</sequence>
<gene>
    <name evidence="1" type="ORF">ACS77_22580</name>
</gene>
<organism evidence="1 2">
    <name type="scientific">Pseudomonas syringae</name>
    <dbReference type="NCBI Taxonomy" id="317"/>
    <lineage>
        <taxon>Bacteria</taxon>
        <taxon>Pseudomonadati</taxon>
        <taxon>Pseudomonadota</taxon>
        <taxon>Gammaproteobacteria</taxon>
        <taxon>Pseudomonadales</taxon>
        <taxon>Pseudomonadaceae</taxon>
        <taxon>Pseudomonas</taxon>
    </lineage>
</organism>
<dbReference type="AlphaFoldDB" id="A0A0L1LZY2"/>
<evidence type="ECO:0000313" key="2">
    <source>
        <dbReference type="Proteomes" id="UP000036955"/>
    </source>
</evidence>
<reference evidence="1 2" key="1">
    <citation type="submission" date="2015-06" db="EMBL/GenBank/DDBJ databases">
        <authorList>
            <person name="Hoefler B.C."/>
            <person name="Straight P.D."/>
        </authorList>
    </citation>
    <scope>NUCLEOTIDE SEQUENCE [LARGE SCALE GENOMIC DNA]</scope>
    <source>
        <strain evidence="1 2">Riq4</strain>
    </source>
</reference>
<dbReference type="PATRIC" id="fig|317.197.peg.4437"/>